<comment type="caution">
    <text evidence="1">The sequence shown here is derived from an EMBL/GenBank/DDBJ whole genome shotgun (WGS) entry which is preliminary data.</text>
</comment>
<reference evidence="1 2" key="1">
    <citation type="submission" date="2020-10" db="EMBL/GenBank/DDBJ databases">
        <title>Phylogeny of dyella-like bacteria.</title>
        <authorList>
            <person name="Fu J."/>
        </authorList>
    </citation>
    <scope>NUCLEOTIDE SEQUENCE [LARGE SCALE GENOMIC DNA]</scope>
    <source>
        <strain evidence="1 2">JP1</strain>
    </source>
</reference>
<keyword evidence="2" id="KW-1185">Reference proteome</keyword>
<dbReference type="EMBL" id="JADIKJ010000009">
    <property type="protein sequence ID" value="MFK2900510.1"/>
    <property type="molecule type" value="Genomic_DNA"/>
</dbReference>
<proteinExistence type="predicted"/>
<evidence type="ECO:0008006" key="3">
    <source>
        <dbReference type="Google" id="ProtNLM"/>
    </source>
</evidence>
<dbReference type="Gene3D" id="1.20.58.300">
    <property type="entry name" value="FlgN-like"/>
    <property type="match status" value="1"/>
</dbReference>
<organism evidence="1 2">
    <name type="scientific">Dyella jejuensis</name>
    <dbReference type="NCBI Taxonomy" id="1432009"/>
    <lineage>
        <taxon>Bacteria</taxon>
        <taxon>Pseudomonadati</taxon>
        <taxon>Pseudomonadota</taxon>
        <taxon>Gammaproteobacteria</taxon>
        <taxon>Lysobacterales</taxon>
        <taxon>Rhodanobacteraceae</taxon>
        <taxon>Dyella</taxon>
    </lineage>
</organism>
<evidence type="ECO:0000313" key="2">
    <source>
        <dbReference type="Proteomes" id="UP001620461"/>
    </source>
</evidence>
<name>A0ABW8JHH1_9GAMM</name>
<gene>
    <name evidence="1" type="ORF">ISP15_09195</name>
</gene>
<dbReference type="Proteomes" id="UP001620461">
    <property type="component" value="Unassembled WGS sequence"/>
</dbReference>
<sequence>MLKRALEDLDSEVNAYRKLSGMLDEQFQTARQLDTASLARVSDAIAREVSRLERGQRDLSQRLAAANAQVRRLPAARSRLAQLALEKRCAELKRLATQCKALTLRNGQLLACQHDTMQRLLLGERHTYAPG</sequence>
<dbReference type="InterPro" id="IPR036679">
    <property type="entry name" value="FlgN-like_sf"/>
</dbReference>
<accession>A0ABW8JHH1</accession>
<dbReference type="SUPFAM" id="SSF140566">
    <property type="entry name" value="FlgN-like"/>
    <property type="match status" value="1"/>
</dbReference>
<dbReference type="RefSeq" id="WP_404546969.1">
    <property type="nucleotide sequence ID" value="NZ_JADIKJ010000009.1"/>
</dbReference>
<protein>
    <recommendedName>
        <fullName evidence="3">Flagellar protein FlgN</fullName>
    </recommendedName>
</protein>
<evidence type="ECO:0000313" key="1">
    <source>
        <dbReference type="EMBL" id="MFK2900510.1"/>
    </source>
</evidence>